<dbReference type="AlphaFoldDB" id="A0A7J7UXH5"/>
<dbReference type="Gene3D" id="3.80.10.10">
    <property type="entry name" value="Ribonuclease Inhibitor"/>
    <property type="match status" value="1"/>
</dbReference>
<name>A0A7J7UXH5_RHIFE</name>
<dbReference type="InterPro" id="IPR003591">
    <property type="entry name" value="Leu-rich_rpt_typical-subtyp"/>
</dbReference>
<dbReference type="SMART" id="SM00369">
    <property type="entry name" value="LRR_TYP"/>
    <property type="match status" value="3"/>
</dbReference>
<comment type="caution">
    <text evidence="4">The sequence shown here is derived from an EMBL/GenBank/DDBJ whole genome shotgun (WGS) entry which is preliminary data.</text>
</comment>
<evidence type="ECO:0000313" key="5">
    <source>
        <dbReference type="Proteomes" id="UP000585614"/>
    </source>
</evidence>
<dbReference type="SUPFAM" id="SSF52058">
    <property type="entry name" value="L domain-like"/>
    <property type="match status" value="1"/>
</dbReference>
<dbReference type="PANTHER" id="PTHR48051:SF35">
    <property type="entry name" value="LEUCINE-RICH REPEAT-CONTAINING PROTEIN 27"/>
    <property type="match status" value="1"/>
</dbReference>
<keyword evidence="2" id="KW-0677">Repeat</keyword>
<reference evidence="4 5" key="1">
    <citation type="journal article" date="2020" name="Nature">
        <title>Six reference-quality genomes reveal evolution of bat adaptations.</title>
        <authorList>
            <person name="Jebb D."/>
            <person name="Huang Z."/>
            <person name="Pippel M."/>
            <person name="Hughes G.M."/>
            <person name="Lavrichenko K."/>
            <person name="Devanna P."/>
            <person name="Winkler S."/>
            <person name="Jermiin L.S."/>
            <person name="Skirmuntt E.C."/>
            <person name="Katzourakis A."/>
            <person name="Burkitt-Gray L."/>
            <person name="Ray D.A."/>
            <person name="Sullivan K.A.M."/>
            <person name="Roscito J.G."/>
            <person name="Kirilenko B.M."/>
            <person name="Davalos L.M."/>
            <person name="Corthals A.P."/>
            <person name="Power M.L."/>
            <person name="Jones G."/>
            <person name="Ransome R.D."/>
            <person name="Dechmann D.K.N."/>
            <person name="Locatelli A.G."/>
            <person name="Puechmaille S.J."/>
            <person name="Fedrigo O."/>
            <person name="Jarvis E.D."/>
            <person name="Hiller M."/>
            <person name="Vernes S.C."/>
            <person name="Myers E.W."/>
            <person name="Teeling E.C."/>
        </authorList>
    </citation>
    <scope>NUCLEOTIDE SEQUENCE [LARGE SCALE GENOMIC DNA]</scope>
    <source>
        <strain evidence="4">MRhiFer1</strain>
        <tissue evidence="4">Lung</tissue>
    </source>
</reference>
<dbReference type="InterPro" id="IPR050216">
    <property type="entry name" value="LRR_domain-containing"/>
</dbReference>
<evidence type="ECO:0000256" key="2">
    <source>
        <dbReference type="ARBA" id="ARBA00022737"/>
    </source>
</evidence>
<keyword evidence="1" id="KW-0433">Leucine-rich repeat</keyword>
<feature type="region of interest" description="Disordered" evidence="3">
    <location>
        <begin position="1"/>
        <end position="34"/>
    </location>
</feature>
<evidence type="ECO:0000313" key="4">
    <source>
        <dbReference type="EMBL" id="KAF6317514.1"/>
    </source>
</evidence>
<dbReference type="Proteomes" id="UP000585614">
    <property type="component" value="Unassembled WGS sequence"/>
</dbReference>
<gene>
    <name evidence="4" type="ORF">mRhiFer1_010405</name>
</gene>
<dbReference type="Pfam" id="PF13855">
    <property type="entry name" value="LRR_8"/>
    <property type="match status" value="1"/>
</dbReference>
<dbReference type="PANTHER" id="PTHR48051">
    <property type="match status" value="1"/>
</dbReference>
<dbReference type="EMBL" id="JACAGC010000015">
    <property type="protein sequence ID" value="KAF6317514.1"/>
    <property type="molecule type" value="Genomic_DNA"/>
</dbReference>
<organism evidence="4 5">
    <name type="scientific">Rhinolophus ferrumequinum</name>
    <name type="common">Greater horseshoe bat</name>
    <dbReference type="NCBI Taxonomy" id="59479"/>
    <lineage>
        <taxon>Eukaryota</taxon>
        <taxon>Metazoa</taxon>
        <taxon>Chordata</taxon>
        <taxon>Craniata</taxon>
        <taxon>Vertebrata</taxon>
        <taxon>Euteleostomi</taxon>
        <taxon>Mammalia</taxon>
        <taxon>Eutheria</taxon>
        <taxon>Laurasiatheria</taxon>
        <taxon>Chiroptera</taxon>
        <taxon>Yinpterochiroptera</taxon>
        <taxon>Rhinolophoidea</taxon>
        <taxon>Rhinolophidae</taxon>
        <taxon>Rhinolophinae</taxon>
        <taxon>Rhinolophus</taxon>
    </lineage>
</organism>
<dbReference type="InterPro" id="IPR001611">
    <property type="entry name" value="Leu-rich_rpt"/>
</dbReference>
<dbReference type="PROSITE" id="PS51450">
    <property type="entry name" value="LRR"/>
    <property type="match status" value="1"/>
</dbReference>
<evidence type="ECO:0000256" key="1">
    <source>
        <dbReference type="ARBA" id="ARBA00022614"/>
    </source>
</evidence>
<dbReference type="GO" id="GO:0005737">
    <property type="term" value="C:cytoplasm"/>
    <property type="evidence" value="ECO:0007669"/>
    <property type="project" value="TreeGrafter"/>
</dbReference>
<protein>
    <submittedName>
        <fullName evidence="4">Leucine rich repeat containing 27</fullName>
    </submittedName>
</protein>
<evidence type="ECO:0000256" key="3">
    <source>
        <dbReference type="SAM" id="MobiDB-lite"/>
    </source>
</evidence>
<sequence>MEENGSGAAEPEPKTEPKPGAGQAGSMPASLDAHRSVEGPSFASSLILDLSHSGLHHLGEVLKIPTLKQLHLQRNALCSIPDDFFHWLPNLTWLDLRHNRIRALPSGIGCHRYLKTLLLERNPIKMLPVELGNVTTLTALNLRCCPLEFPPQLIVQKGLATIRAFLQACDAERPCARDLASLGVCV</sequence>
<proteinExistence type="predicted"/>
<accession>A0A7J7UXH5</accession>
<dbReference type="InterPro" id="IPR032675">
    <property type="entry name" value="LRR_dom_sf"/>
</dbReference>